<gene>
    <name evidence="1" type="ORF">SAMN04488024_102137</name>
</gene>
<dbReference type="Proteomes" id="UP000199455">
    <property type="component" value="Unassembled WGS sequence"/>
</dbReference>
<protein>
    <recommendedName>
        <fullName evidence="3">Plasmid stabilization system protein ParE</fullName>
    </recommendedName>
</protein>
<sequence length="97" mass="11397">MELPIVISETALKTFESICAQIHERLGSKALKDFKKNTIKTLDLISHSPFIYKETEFDPNIRQGLIKKISSVFYEIKPDRIEVLFFWANRQEPMFFS</sequence>
<evidence type="ECO:0000313" key="2">
    <source>
        <dbReference type="Proteomes" id="UP000199455"/>
    </source>
</evidence>
<keyword evidence="2" id="KW-1185">Reference proteome</keyword>
<proteinExistence type="predicted"/>
<reference evidence="2" key="1">
    <citation type="submission" date="2016-10" db="EMBL/GenBank/DDBJ databases">
        <authorList>
            <person name="Varghese N."/>
            <person name="Submissions S."/>
        </authorList>
    </citation>
    <scope>NUCLEOTIDE SEQUENCE [LARGE SCALE GENOMIC DNA]</scope>
    <source>
        <strain evidence="2">DSM 18609</strain>
    </source>
</reference>
<dbReference type="EMBL" id="FMZH01000002">
    <property type="protein sequence ID" value="SDC46630.1"/>
    <property type="molecule type" value="Genomic_DNA"/>
</dbReference>
<name>A0A1G6LTQ9_9SPHI</name>
<evidence type="ECO:0000313" key="1">
    <source>
        <dbReference type="EMBL" id="SDC46630.1"/>
    </source>
</evidence>
<dbReference type="STRING" id="390242.SAMN04488024_102137"/>
<dbReference type="AlphaFoldDB" id="A0A1G6LTQ9"/>
<accession>A0A1G6LTQ9</accession>
<dbReference type="InterPro" id="IPR035093">
    <property type="entry name" value="RelE/ParE_toxin_dom_sf"/>
</dbReference>
<dbReference type="Gene3D" id="3.30.2310.20">
    <property type="entry name" value="RelE-like"/>
    <property type="match status" value="1"/>
</dbReference>
<organism evidence="1 2">
    <name type="scientific">Pedobacter soli</name>
    <dbReference type="NCBI Taxonomy" id="390242"/>
    <lineage>
        <taxon>Bacteria</taxon>
        <taxon>Pseudomonadati</taxon>
        <taxon>Bacteroidota</taxon>
        <taxon>Sphingobacteriia</taxon>
        <taxon>Sphingobacteriales</taxon>
        <taxon>Sphingobacteriaceae</taxon>
        <taxon>Pedobacter</taxon>
    </lineage>
</organism>
<evidence type="ECO:0008006" key="3">
    <source>
        <dbReference type="Google" id="ProtNLM"/>
    </source>
</evidence>